<gene>
    <name evidence="7" type="primary">CSON005231</name>
</gene>
<feature type="transmembrane region" description="Helical" evidence="5">
    <location>
        <begin position="229"/>
        <end position="248"/>
    </location>
</feature>
<dbReference type="InterPro" id="IPR011547">
    <property type="entry name" value="SLC26A/SulP_dom"/>
</dbReference>
<keyword evidence="4 5" id="KW-0472">Membrane</keyword>
<dbReference type="CDD" id="cd07042">
    <property type="entry name" value="STAS_SulP_like_sulfate_transporter"/>
    <property type="match status" value="1"/>
</dbReference>
<feature type="transmembrane region" description="Helical" evidence="5">
    <location>
        <begin position="442"/>
        <end position="464"/>
    </location>
</feature>
<dbReference type="EMBL" id="UFQS01002093">
    <property type="protein sequence ID" value="SSX13210.1"/>
    <property type="molecule type" value="Genomic_DNA"/>
</dbReference>
<dbReference type="AlphaFoldDB" id="A0A336L6K2"/>
<feature type="transmembrane region" description="Helical" evidence="5">
    <location>
        <begin position="340"/>
        <end position="357"/>
    </location>
</feature>
<reference evidence="7" key="1">
    <citation type="submission" date="2018-04" db="EMBL/GenBank/DDBJ databases">
        <authorList>
            <person name="Go L.Y."/>
            <person name="Mitchell J.A."/>
        </authorList>
    </citation>
    <scope>NUCLEOTIDE SEQUENCE</scope>
    <source>
        <tissue evidence="7">Whole organism</tissue>
    </source>
</reference>
<evidence type="ECO:0000259" key="6">
    <source>
        <dbReference type="Pfam" id="PF00916"/>
    </source>
</evidence>
<keyword evidence="2 5" id="KW-0812">Transmembrane</keyword>
<keyword evidence="3 5" id="KW-1133">Transmembrane helix</keyword>
<reference evidence="8" key="2">
    <citation type="submission" date="2018-07" db="EMBL/GenBank/DDBJ databases">
        <authorList>
            <person name="Quirk P.G."/>
            <person name="Krulwich T.A."/>
        </authorList>
    </citation>
    <scope>NUCLEOTIDE SEQUENCE</scope>
</reference>
<feature type="transmembrane region" description="Helical" evidence="5">
    <location>
        <begin position="79"/>
        <end position="100"/>
    </location>
</feature>
<evidence type="ECO:0000256" key="4">
    <source>
        <dbReference type="ARBA" id="ARBA00023136"/>
    </source>
</evidence>
<feature type="transmembrane region" description="Helical" evidence="5">
    <location>
        <begin position="416"/>
        <end position="436"/>
    </location>
</feature>
<feature type="transmembrane region" description="Helical" evidence="5">
    <location>
        <begin position="476"/>
        <end position="503"/>
    </location>
</feature>
<dbReference type="InterPro" id="IPR001902">
    <property type="entry name" value="SLC26A/SulP_fam"/>
</dbReference>
<name>A0A336L6K2_CULSO</name>
<evidence type="ECO:0000256" key="1">
    <source>
        <dbReference type="ARBA" id="ARBA00004141"/>
    </source>
</evidence>
<dbReference type="VEuPathDB" id="VectorBase:CSON005231"/>
<dbReference type="OMA" id="WIHAFAA"/>
<accession>A0A336L6K2</accession>
<dbReference type="Pfam" id="PF00916">
    <property type="entry name" value="Sulfate_transp"/>
    <property type="match status" value="1"/>
</dbReference>
<evidence type="ECO:0000256" key="3">
    <source>
        <dbReference type="ARBA" id="ARBA00022989"/>
    </source>
</evidence>
<proteinExistence type="predicted"/>
<organism evidence="7">
    <name type="scientific">Culicoides sonorensis</name>
    <name type="common">Biting midge</name>
    <dbReference type="NCBI Taxonomy" id="179676"/>
    <lineage>
        <taxon>Eukaryota</taxon>
        <taxon>Metazoa</taxon>
        <taxon>Ecdysozoa</taxon>
        <taxon>Arthropoda</taxon>
        <taxon>Hexapoda</taxon>
        <taxon>Insecta</taxon>
        <taxon>Pterygota</taxon>
        <taxon>Neoptera</taxon>
        <taxon>Endopterygota</taxon>
        <taxon>Diptera</taxon>
        <taxon>Nematocera</taxon>
        <taxon>Chironomoidea</taxon>
        <taxon>Ceratopogonidae</taxon>
        <taxon>Ceratopogoninae</taxon>
        <taxon>Culicoides</taxon>
        <taxon>Monoculicoides</taxon>
    </lineage>
</organism>
<dbReference type="PANTHER" id="PTHR11814">
    <property type="entry name" value="SULFATE TRANSPORTER"/>
    <property type="match status" value="1"/>
</dbReference>
<dbReference type="GO" id="GO:0055085">
    <property type="term" value="P:transmembrane transport"/>
    <property type="evidence" value="ECO:0007669"/>
    <property type="project" value="InterPro"/>
</dbReference>
<feature type="transmembrane region" description="Helical" evidence="5">
    <location>
        <begin position="151"/>
        <end position="173"/>
    </location>
</feature>
<sequence>MENSYQINGISRSNISLNGSQDTETHENGLKLITRSNETYSPGLRGLKERIFRKKTLYNRVPMLKWLTKYSKDDAIGDLIAGITVGLMIIPQSMAFATIAGLHPQYGLYSSFAGPLVYVILGSCKDIPFGATSPGSIMILQAAGGSWQRSILLSFLCGFIEVLSGIFGLGFLIDFVSTPVTSGFTNAMAITVFATQIKGILGIPSKGNTLLSILQSTFDNIHKIRIGDTVLGCSCIVVLLLLRSLGQVKLGAKSPERQSPFKKFINKMFWFIGVGRNALIVVITLSISAYLYKRDIFWFKINGDIPKGLPSFSIPPFSIPEIRNETTGEIEQEYESFFDMIQYLGFGLILVPLIGALENISVCRKFAKGESVDSTQELIAIGVANVSNSLFSGYRGNGGLSRASVLHTSGVRTQFANFYSAILVILSLLFLTPYFFYIPKAALSAIIISAVIFMVDFEIIMPVYRSKRKDLIPMSITFISCLLLRIDLGILIGIVVNMCFILYNAARPQLYMEEKITLGGKKYLLIIPDRCIIFPSADYVRTLINKQSMYTKTPIVLDCTHCYTADYTSAKAIGTMLNDFEGRKQCLYFLNLKPSIVQVLKGADIGFYLFYNFESLEKKIDETCIPVISVKK</sequence>
<evidence type="ECO:0000313" key="8">
    <source>
        <dbReference type="EMBL" id="SSX32649.1"/>
    </source>
</evidence>
<evidence type="ECO:0000313" key="7">
    <source>
        <dbReference type="EMBL" id="SSX13210.1"/>
    </source>
</evidence>
<feature type="transmembrane region" description="Helical" evidence="5">
    <location>
        <begin position="269"/>
        <end position="292"/>
    </location>
</feature>
<comment type="subcellular location">
    <subcellularLocation>
        <location evidence="1">Membrane</location>
        <topology evidence="1">Multi-pass membrane protein</topology>
    </subcellularLocation>
</comment>
<dbReference type="InterPro" id="IPR036513">
    <property type="entry name" value="STAS_dom_sf"/>
</dbReference>
<dbReference type="EMBL" id="UFQT01002093">
    <property type="protein sequence ID" value="SSX32649.1"/>
    <property type="molecule type" value="Genomic_DNA"/>
</dbReference>
<feature type="domain" description="SLC26A/SulP transporter" evidence="6">
    <location>
        <begin position="77"/>
        <end position="474"/>
    </location>
</feature>
<dbReference type="Gene3D" id="3.30.750.24">
    <property type="entry name" value="STAS domain"/>
    <property type="match status" value="1"/>
</dbReference>
<dbReference type="GO" id="GO:0016020">
    <property type="term" value="C:membrane"/>
    <property type="evidence" value="ECO:0007669"/>
    <property type="project" value="UniProtKB-SubCell"/>
</dbReference>
<evidence type="ECO:0000256" key="2">
    <source>
        <dbReference type="ARBA" id="ARBA00022692"/>
    </source>
</evidence>
<evidence type="ECO:0000256" key="5">
    <source>
        <dbReference type="SAM" id="Phobius"/>
    </source>
</evidence>
<protein>
    <submittedName>
        <fullName evidence="7">CSON005231 protein</fullName>
    </submittedName>
</protein>